<dbReference type="EMBL" id="BMJO01000001">
    <property type="protein sequence ID" value="GGE40524.1"/>
    <property type="molecule type" value="Genomic_DNA"/>
</dbReference>
<dbReference type="InterPro" id="IPR036278">
    <property type="entry name" value="Sialidase_sf"/>
</dbReference>
<protein>
    <submittedName>
        <fullName evidence="4">Oxidoreductase</fullName>
    </submittedName>
    <submittedName>
        <fullName evidence="5">Photosystem II stability/assembly factor-like uncharacterized protein</fullName>
    </submittedName>
</protein>
<dbReference type="Proteomes" id="UP000295684">
    <property type="component" value="Unassembled WGS sequence"/>
</dbReference>
<keyword evidence="1" id="KW-0602">Photosynthesis</keyword>
<feature type="domain" description="Photosynthesis system II assembly factor Ycf48/Hcf136-like" evidence="3">
    <location>
        <begin position="68"/>
        <end position="201"/>
    </location>
</feature>
<name>A0A4R2HME8_9SPHI</name>
<accession>A0A4R2HME8</accession>
<sequence length="330" mass="35688">MAPFFCTAQSFSLKPLNENTKTSLRGLNVVSDQVIWASGSNGSVGKTEDGGLTWQWVKPKGYEKLDFRDIEAFDQLHAIIVNAGSPAYVLKTDDGGATWTEHYKNIDSAIFLDGLGFWNKNNGIIFGDPIRGKMQLLKTTDAGKTWKDISSNLKLPLAEGEAGFAASGTTIKTLSNGKVWIASGGTVSNIYFSNNYGENWSVFKCPILQGESTTGPFSIDFYDAKNGIVVGGNYVKNKANDNNVLLTNDGGKTWKKPLTPVAGFRSAVTYLTKQILVATGTSGTDISTDSGQNWKHISDQSFNAVQKAGKGNRIIMAGEKGSIFELIIKK</sequence>
<evidence type="ECO:0000313" key="6">
    <source>
        <dbReference type="Proteomes" id="UP000295684"/>
    </source>
</evidence>
<dbReference type="SUPFAM" id="SSF50939">
    <property type="entry name" value="Sialidases"/>
    <property type="match status" value="1"/>
</dbReference>
<reference evidence="4" key="1">
    <citation type="journal article" date="2014" name="Int. J. Syst. Evol. Microbiol.">
        <title>Complete genome of a new Firmicutes species belonging to the dominant human colonic microbiota ('Ruminococcus bicirculans') reveals two chromosomes and a selective capacity to utilize plant glucans.</title>
        <authorList>
            <consortium name="NISC Comparative Sequencing Program"/>
            <person name="Wegmann U."/>
            <person name="Louis P."/>
            <person name="Goesmann A."/>
            <person name="Henrissat B."/>
            <person name="Duncan S.H."/>
            <person name="Flint H.J."/>
        </authorList>
    </citation>
    <scope>NUCLEOTIDE SEQUENCE</scope>
    <source>
        <strain evidence="4">CGMCC 1.15644</strain>
    </source>
</reference>
<gene>
    <name evidence="5" type="ORF">EV200_101780</name>
    <name evidence="4" type="ORF">GCM10011413_02940</name>
</gene>
<dbReference type="Proteomes" id="UP000622648">
    <property type="component" value="Unassembled WGS sequence"/>
</dbReference>
<evidence type="ECO:0000256" key="2">
    <source>
        <dbReference type="ARBA" id="ARBA00023276"/>
    </source>
</evidence>
<dbReference type="PANTHER" id="PTHR47199">
    <property type="entry name" value="PHOTOSYSTEM II STABILITY/ASSEMBLY FACTOR HCF136, CHLOROPLASTIC"/>
    <property type="match status" value="1"/>
</dbReference>
<dbReference type="AlphaFoldDB" id="A0A4R2HME8"/>
<dbReference type="InterPro" id="IPR015943">
    <property type="entry name" value="WD40/YVTN_repeat-like_dom_sf"/>
</dbReference>
<dbReference type="GO" id="GO:0009523">
    <property type="term" value="C:photosystem II"/>
    <property type="evidence" value="ECO:0007669"/>
    <property type="project" value="UniProtKB-KW"/>
</dbReference>
<comment type="caution">
    <text evidence="5">The sequence shown here is derived from an EMBL/GenBank/DDBJ whole genome shotgun (WGS) entry which is preliminary data.</text>
</comment>
<keyword evidence="2" id="KW-0604">Photosystem II</keyword>
<evidence type="ECO:0000313" key="5">
    <source>
        <dbReference type="EMBL" id="TCO31330.1"/>
    </source>
</evidence>
<dbReference type="InterPro" id="IPR028203">
    <property type="entry name" value="PSII_CF48-like_dom"/>
</dbReference>
<reference evidence="7" key="2">
    <citation type="journal article" date="2019" name="Int. J. Syst. Evol. Microbiol.">
        <title>The Global Catalogue of Microorganisms (GCM) 10K type strain sequencing project: providing services to taxonomists for standard genome sequencing and annotation.</title>
        <authorList>
            <consortium name="The Broad Institute Genomics Platform"/>
            <consortium name="The Broad Institute Genome Sequencing Center for Infectious Disease"/>
            <person name="Wu L."/>
            <person name="Ma J."/>
        </authorList>
    </citation>
    <scope>NUCLEOTIDE SEQUENCE [LARGE SCALE GENOMIC DNA]</scope>
    <source>
        <strain evidence="7">CGMCC 1.15644</strain>
    </source>
</reference>
<reference evidence="5 6" key="3">
    <citation type="submission" date="2019-03" db="EMBL/GenBank/DDBJ databases">
        <title>Genomic Encyclopedia of Type Strains, Phase IV (KMG-IV): sequencing the most valuable type-strain genomes for metagenomic binning, comparative biology and taxonomic classification.</title>
        <authorList>
            <person name="Goeker M."/>
        </authorList>
    </citation>
    <scope>NUCLEOTIDE SEQUENCE [LARGE SCALE GENOMIC DNA]</scope>
    <source>
        <strain evidence="5 6">DSM 103236</strain>
    </source>
</reference>
<reference evidence="4" key="4">
    <citation type="submission" date="2024-05" db="EMBL/GenBank/DDBJ databases">
        <authorList>
            <person name="Sun Q."/>
            <person name="Zhou Y."/>
        </authorList>
    </citation>
    <scope>NUCLEOTIDE SEQUENCE</scope>
    <source>
        <strain evidence="4">CGMCC 1.15644</strain>
    </source>
</reference>
<evidence type="ECO:0000256" key="1">
    <source>
        <dbReference type="ARBA" id="ARBA00022531"/>
    </source>
</evidence>
<proteinExistence type="predicted"/>
<evidence type="ECO:0000259" key="3">
    <source>
        <dbReference type="Pfam" id="PF14870"/>
    </source>
</evidence>
<dbReference type="EMBL" id="SLWO01000001">
    <property type="protein sequence ID" value="TCO31330.1"/>
    <property type="molecule type" value="Genomic_DNA"/>
</dbReference>
<dbReference type="Gene3D" id="2.130.10.10">
    <property type="entry name" value="YVTN repeat-like/Quinoprotein amine dehydrogenase"/>
    <property type="match status" value="2"/>
</dbReference>
<evidence type="ECO:0000313" key="4">
    <source>
        <dbReference type="EMBL" id="GGE40524.1"/>
    </source>
</evidence>
<organism evidence="5 6">
    <name type="scientific">Pedobacter psychrotolerans</name>
    <dbReference type="NCBI Taxonomy" id="1843235"/>
    <lineage>
        <taxon>Bacteria</taxon>
        <taxon>Pseudomonadati</taxon>
        <taxon>Bacteroidota</taxon>
        <taxon>Sphingobacteriia</taxon>
        <taxon>Sphingobacteriales</taxon>
        <taxon>Sphingobacteriaceae</taxon>
        <taxon>Pedobacter</taxon>
    </lineage>
</organism>
<dbReference type="CDD" id="cd15482">
    <property type="entry name" value="Sialidase_non-viral"/>
    <property type="match status" value="1"/>
</dbReference>
<evidence type="ECO:0000313" key="7">
    <source>
        <dbReference type="Proteomes" id="UP000622648"/>
    </source>
</evidence>
<dbReference type="PANTHER" id="PTHR47199:SF2">
    <property type="entry name" value="PHOTOSYSTEM II STABILITY_ASSEMBLY FACTOR HCF136, CHLOROPLASTIC"/>
    <property type="match status" value="1"/>
</dbReference>
<dbReference type="Pfam" id="PF14870">
    <property type="entry name" value="PSII_BNR"/>
    <property type="match status" value="1"/>
</dbReference>
<keyword evidence="7" id="KW-1185">Reference proteome</keyword>
<dbReference type="GO" id="GO:0015979">
    <property type="term" value="P:photosynthesis"/>
    <property type="evidence" value="ECO:0007669"/>
    <property type="project" value="UniProtKB-KW"/>
</dbReference>